<evidence type="ECO:0000256" key="3">
    <source>
        <dbReference type="ARBA" id="ARBA00048741"/>
    </source>
</evidence>
<dbReference type="EC" id="6.3.5.4" evidence="2"/>
<dbReference type="InterPro" id="IPR029055">
    <property type="entry name" value="Ntn_hydrolases_N"/>
</dbReference>
<evidence type="ECO:0000313" key="4">
    <source>
        <dbReference type="EMBL" id="MES1930682.1"/>
    </source>
</evidence>
<dbReference type="Gene3D" id="3.40.50.620">
    <property type="entry name" value="HUPs"/>
    <property type="match status" value="1"/>
</dbReference>
<accession>A0ABV2B465</accession>
<dbReference type="SUPFAM" id="SSF56235">
    <property type="entry name" value="N-terminal nucleophile aminohydrolases (Ntn hydrolases)"/>
    <property type="match status" value="1"/>
</dbReference>
<protein>
    <recommendedName>
        <fullName evidence="2">asparagine synthase (glutamine-hydrolyzing)</fullName>
        <ecNumber evidence="2">6.3.5.4</ecNumber>
    </recommendedName>
</protein>
<dbReference type="InterPro" id="IPR014729">
    <property type="entry name" value="Rossmann-like_a/b/a_fold"/>
</dbReference>
<sequence length="617" mass="67173">MAAALGKIQQFVTISGGDSGRRQDRAERVRTLFRMLVGDTPCIERRAGATHLVVACTRPDEPQPSIGCGHGKPFLFRAGSPIHTARGDFDANALLAAAQSAPVLARALEHYDGQFALLACRGDTCSPLLVTDPLGQFHVYTARQDGLVFHSSSSLLLAALTASDFDGTSVREFVARGNCFSDRTLFSTVRKLPGASVIDLDASAEAPPSRYWQLADALPQNTSAGTGVKEVGERLRDCITALRSQYPRPVFDLTGGFDSRIIYGAARQQGAADPPSTTVAGAPGDADVRCATQIAARFGSPHHTVSPLPGSVNLWQAAKDCLALTDGEYDLLEYAGIHAVQQRMRQRFGLSVNGSGGGLLQGYWWELLKPGLGEQGDFPFERVAARRLAPAPQAVALLKHTFNDSLADHFRDLAVAVDQPVSALPNTARMDHLLLRMRVQRWQGRIASSTSRFQDVVSPFLLRPVLEAVLDVPARRRDRGKACRLLLQELDPALARMPLDSGMPATPLTATTWPAHAVTGAQSAFRRVLMRARPNRIFAERATRIQVLLANQEVQDYLDMDHMRMADLFNAEQLEDVIQGACRGSAWNTTQLGRVLTLEHTARTLEKEGGYNPAVRF</sequence>
<dbReference type="EMBL" id="APND01000005">
    <property type="protein sequence ID" value="MES1930682.1"/>
    <property type="molecule type" value="Genomic_DNA"/>
</dbReference>
<organism evidence="4 5">
    <name type="scientific">Salinisphaera dokdonensis CL-ES53</name>
    <dbReference type="NCBI Taxonomy" id="1304272"/>
    <lineage>
        <taxon>Bacteria</taxon>
        <taxon>Pseudomonadati</taxon>
        <taxon>Pseudomonadota</taxon>
        <taxon>Gammaproteobacteria</taxon>
        <taxon>Salinisphaerales</taxon>
        <taxon>Salinisphaeraceae</taxon>
        <taxon>Salinisphaera</taxon>
    </lineage>
</organism>
<dbReference type="PANTHER" id="PTHR43284">
    <property type="entry name" value="ASPARAGINE SYNTHETASE (GLUTAMINE-HYDROLYZING)"/>
    <property type="match status" value="1"/>
</dbReference>
<dbReference type="Gene3D" id="3.60.20.10">
    <property type="entry name" value="Glutamine Phosphoribosylpyrophosphate, subunit 1, domain 1"/>
    <property type="match status" value="1"/>
</dbReference>
<comment type="pathway">
    <text evidence="1">Amino-acid biosynthesis; L-asparagine biosynthesis; L-asparagine from L-aspartate (L-Gln route): step 1/1.</text>
</comment>
<name>A0ABV2B465_9GAMM</name>
<dbReference type="InterPro" id="IPR051786">
    <property type="entry name" value="ASN_synthetase/amidase"/>
</dbReference>
<dbReference type="PANTHER" id="PTHR43284:SF1">
    <property type="entry name" value="ASPARAGINE SYNTHETASE"/>
    <property type="match status" value="1"/>
</dbReference>
<evidence type="ECO:0000256" key="2">
    <source>
        <dbReference type="ARBA" id="ARBA00012737"/>
    </source>
</evidence>
<evidence type="ECO:0000256" key="1">
    <source>
        <dbReference type="ARBA" id="ARBA00005187"/>
    </source>
</evidence>
<gene>
    <name evidence="4" type="ORF">SADO_15579</name>
</gene>
<comment type="catalytic activity">
    <reaction evidence="3">
        <text>L-aspartate + L-glutamine + ATP + H2O = L-asparagine + L-glutamate + AMP + diphosphate + H(+)</text>
        <dbReference type="Rhea" id="RHEA:12228"/>
        <dbReference type="ChEBI" id="CHEBI:15377"/>
        <dbReference type="ChEBI" id="CHEBI:15378"/>
        <dbReference type="ChEBI" id="CHEBI:29985"/>
        <dbReference type="ChEBI" id="CHEBI:29991"/>
        <dbReference type="ChEBI" id="CHEBI:30616"/>
        <dbReference type="ChEBI" id="CHEBI:33019"/>
        <dbReference type="ChEBI" id="CHEBI:58048"/>
        <dbReference type="ChEBI" id="CHEBI:58359"/>
        <dbReference type="ChEBI" id="CHEBI:456215"/>
        <dbReference type="EC" id="6.3.5.4"/>
    </reaction>
</comment>
<evidence type="ECO:0000313" key="5">
    <source>
        <dbReference type="Proteomes" id="UP001460888"/>
    </source>
</evidence>
<reference evidence="4 5" key="1">
    <citation type="submission" date="2013-03" db="EMBL/GenBank/DDBJ databases">
        <title>Salinisphaera dokdonensis CL-ES53 Genome Sequencing.</title>
        <authorList>
            <person name="Li C."/>
            <person name="Lai Q."/>
            <person name="Shao Z."/>
        </authorList>
    </citation>
    <scope>NUCLEOTIDE SEQUENCE [LARGE SCALE GENOMIC DNA]</scope>
    <source>
        <strain evidence="4 5">CL-ES53</strain>
    </source>
</reference>
<comment type="caution">
    <text evidence="4">The sequence shown here is derived from an EMBL/GenBank/DDBJ whole genome shotgun (WGS) entry which is preliminary data.</text>
</comment>
<dbReference type="SUPFAM" id="SSF52402">
    <property type="entry name" value="Adenine nucleotide alpha hydrolases-like"/>
    <property type="match status" value="1"/>
</dbReference>
<proteinExistence type="predicted"/>
<keyword evidence="5" id="KW-1185">Reference proteome</keyword>
<dbReference type="Proteomes" id="UP001460888">
    <property type="component" value="Unassembled WGS sequence"/>
</dbReference>